<dbReference type="InterPro" id="IPR017441">
    <property type="entry name" value="Protein_kinase_ATP_BS"/>
</dbReference>
<feature type="region of interest" description="Disordered" evidence="4">
    <location>
        <begin position="371"/>
        <end position="493"/>
    </location>
</feature>
<feature type="binding site" evidence="3">
    <location>
        <position position="52"/>
    </location>
    <ligand>
        <name>ATP</name>
        <dbReference type="ChEBI" id="CHEBI:30616"/>
    </ligand>
</feature>
<organism evidence="6 7">
    <name type="scientific">Mycoemilia scoparia</name>
    <dbReference type="NCBI Taxonomy" id="417184"/>
    <lineage>
        <taxon>Eukaryota</taxon>
        <taxon>Fungi</taxon>
        <taxon>Fungi incertae sedis</taxon>
        <taxon>Zoopagomycota</taxon>
        <taxon>Kickxellomycotina</taxon>
        <taxon>Kickxellomycetes</taxon>
        <taxon>Kickxellales</taxon>
        <taxon>Kickxellaceae</taxon>
        <taxon>Mycoemilia</taxon>
    </lineage>
</organism>
<dbReference type="InterPro" id="IPR000719">
    <property type="entry name" value="Prot_kinase_dom"/>
</dbReference>
<dbReference type="Gene3D" id="1.10.510.10">
    <property type="entry name" value="Transferase(Phosphotransferase) domain 1"/>
    <property type="match status" value="1"/>
</dbReference>
<accession>A0A9W7ZZH0</accession>
<feature type="compositionally biased region" description="Polar residues" evidence="4">
    <location>
        <begin position="371"/>
        <end position="410"/>
    </location>
</feature>
<reference evidence="6" key="1">
    <citation type="submission" date="2022-07" db="EMBL/GenBank/DDBJ databases">
        <title>Phylogenomic reconstructions and comparative analyses of Kickxellomycotina fungi.</title>
        <authorList>
            <person name="Reynolds N.K."/>
            <person name="Stajich J.E."/>
            <person name="Barry K."/>
            <person name="Grigoriev I.V."/>
            <person name="Crous P."/>
            <person name="Smith M.E."/>
        </authorList>
    </citation>
    <scope>NUCLEOTIDE SEQUENCE</scope>
    <source>
        <strain evidence="6">NBRC 100468</strain>
    </source>
</reference>
<dbReference type="PROSITE" id="PS00108">
    <property type="entry name" value="PROTEIN_KINASE_ST"/>
    <property type="match status" value="1"/>
</dbReference>
<dbReference type="Pfam" id="PF00069">
    <property type="entry name" value="Pkinase"/>
    <property type="match status" value="1"/>
</dbReference>
<keyword evidence="1 3" id="KW-0547">Nucleotide-binding</keyword>
<evidence type="ECO:0000256" key="4">
    <source>
        <dbReference type="SAM" id="MobiDB-lite"/>
    </source>
</evidence>
<evidence type="ECO:0000313" key="6">
    <source>
        <dbReference type="EMBL" id="KAJ1919739.1"/>
    </source>
</evidence>
<dbReference type="PANTHER" id="PTHR24348">
    <property type="entry name" value="SERINE/THREONINE-PROTEIN KINASE UNC-51-RELATED"/>
    <property type="match status" value="1"/>
</dbReference>
<comment type="caution">
    <text evidence="6">The sequence shown here is derived from an EMBL/GenBank/DDBJ whole genome shotgun (WGS) entry which is preliminary data.</text>
</comment>
<dbReference type="PANTHER" id="PTHR24348:SF68">
    <property type="entry name" value="SERINE_THREONINE-PROTEIN KINASE ATG1C"/>
    <property type="match status" value="1"/>
</dbReference>
<feature type="compositionally biased region" description="Low complexity" evidence="4">
    <location>
        <begin position="411"/>
        <end position="424"/>
    </location>
</feature>
<dbReference type="SMART" id="SM00220">
    <property type="entry name" value="S_TKc"/>
    <property type="match status" value="1"/>
</dbReference>
<keyword evidence="7" id="KW-1185">Reference proteome</keyword>
<dbReference type="EMBL" id="JANBPU010000022">
    <property type="protein sequence ID" value="KAJ1919739.1"/>
    <property type="molecule type" value="Genomic_DNA"/>
</dbReference>
<name>A0A9W7ZZH0_9FUNG</name>
<dbReference type="GO" id="GO:0005524">
    <property type="term" value="F:ATP binding"/>
    <property type="evidence" value="ECO:0007669"/>
    <property type="project" value="UniProtKB-UniRule"/>
</dbReference>
<dbReference type="SUPFAM" id="SSF56112">
    <property type="entry name" value="Protein kinase-like (PK-like)"/>
    <property type="match status" value="1"/>
</dbReference>
<dbReference type="OrthoDB" id="541276at2759"/>
<dbReference type="PROSITE" id="PS00107">
    <property type="entry name" value="PROTEIN_KINASE_ATP"/>
    <property type="match status" value="1"/>
</dbReference>
<dbReference type="GO" id="GO:0010506">
    <property type="term" value="P:regulation of autophagy"/>
    <property type="evidence" value="ECO:0007669"/>
    <property type="project" value="InterPro"/>
</dbReference>
<evidence type="ECO:0000256" key="1">
    <source>
        <dbReference type="ARBA" id="ARBA00022741"/>
    </source>
</evidence>
<evidence type="ECO:0000259" key="5">
    <source>
        <dbReference type="PROSITE" id="PS50011"/>
    </source>
</evidence>
<dbReference type="InterPro" id="IPR008271">
    <property type="entry name" value="Ser/Thr_kinase_AS"/>
</dbReference>
<dbReference type="InterPro" id="IPR011009">
    <property type="entry name" value="Kinase-like_dom_sf"/>
</dbReference>
<dbReference type="Proteomes" id="UP001150538">
    <property type="component" value="Unassembled WGS sequence"/>
</dbReference>
<dbReference type="InterPro" id="IPR045269">
    <property type="entry name" value="Atg1-like"/>
</dbReference>
<evidence type="ECO:0000256" key="3">
    <source>
        <dbReference type="PROSITE-ProRule" id="PRU10141"/>
    </source>
</evidence>
<keyword evidence="6" id="KW-0723">Serine/threonine-protein kinase</keyword>
<dbReference type="AlphaFoldDB" id="A0A9W7ZZH0"/>
<protein>
    <submittedName>
        <fullName evidence="6">Serine/threonine protein kinase</fullName>
    </submittedName>
</protein>
<keyword evidence="6" id="KW-0418">Kinase</keyword>
<feature type="domain" description="Protein kinase" evidence="5">
    <location>
        <begin position="23"/>
        <end position="301"/>
    </location>
</feature>
<dbReference type="GO" id="GO:0005737">
    <property type="term" value="C:cytoplasm"/>
    <property type="evidence" value="ECO:0007669"/>
    <property type="project" value="TreeGrafter"/>
</dbReference>
<keyword evidence="6" id="KW-0808">Transferase</keyword>
<evidence type="ECO:0000256" key="2">
    <source>
        <dbReference type="ARBA" id="ARBA00022840"/>
    </source>
</evidence>
<proteinExistence type="predicted"/>
<dbReference type="GO" id="GO:0004674">
    <property type="term" value="F:protein serine/threonine kinase activity"/>
    <property type="evidence" value="ECO:0007669"/>
    <property type="project" value="UniProtKB-KW"/>
</dbReference>
<sequence length="557" mass="61609">MARPTIRPTTNEMAGHSIDGGNIQFIKQIGVGTYGDVYSAIDHRTQKMYAVKILPRSKSSKGEADSAQSLMLDARKLAPDIAIYVKIPPHRHIAGLERVLHTRDQLFLLMEYCGGGDLYENISSPKGMKIQGNDALIRKVFLQLIDAISHCHRNGVYHRDLKPENILLTADKGDVKLIDFGLATDQKVCRDMGCGSAYYMSPECQRGVNNDLTQYSAGPSDVWSLGIILINLTTGRNPWNRAIKSDNLFARYIENPSFLFNAVRATPHFRYILRNVLQIDPTKRCTLDELYAMVLQCQQFVYPPDVVIPPSPIAPVQTPIKAPIISPLSPKVLAAYAKMNLQSPTSGIPSPLSPHGLHPAAAFPAHQYYQEQPTTPTSAKQVPTTQRRRSVYQSANPASPRINTHFSRNIHQPSHQQHYQQQQPQPQPQPQQVVPTTNAQHHRSSYIPADTSSDTPSLLDDTSSETSSSNTSPSDTSSQYSTNPVRSAADVKNRRWSLRSAGYKFFTTGKANGKGDGASNVPAPISLSALKGWKRNTANYTPLQQYPHSPVVALTQQ</sequence>
<keyword evidence="2 3" id="KW-0067">ATP-binding</keyword>
<evidence type="ECO:0000313" key="7">
    <source>
        <dbReference type="Proteomes" id="UP001150538"/>
    </source>
</evidence>
<dbReference type="PROSITE" id="PS50011">
    <property type="entry name" value="PROTEIN_KINASE_DOM"/>
    <property type="match status" value="1"/>
</dbReference>
<gene>
    <name evidence="6" type="primary">SKS1</name>
    <name evidence="6" type="ORF">H4219_001768</name>
</gene>
<feature type="compositionally biased region" description="Low complexity" evidence="4">
    <location>
        <begin position="450"/>
        <end position="482"/>
    </location>
</feature>